<dbReference type="Proteomes" id="UP001589798">
    <property type="component" value="Unassembled WGS sequence"/>
</dbReference>
<reference evidence="2 3" key="1">
    <citation type="submission" date="2024-09" db="EMBL/GenBank/DDBJ databases">
        <authorList>
            <person name="Sun Q."/>
            <person name="Mori K."/>
        </authorList>
    </citation>
    <scope>NUCLEOTIDE SEQUENCE [LARGE SCALE GENOMIC DNA]</scope>
    <source>
        <strain evidence="2 3">CCM 7706</strain>
    </source>
</reference>
<organism evidence="2 3">
    <name type="scientific">Novosphingobium soli</name>
    <dbReference type="NCBI Taxonomy" id="574956"/>
    <lineage>
        <taxon>Bacteria</taxon>
        <taxon>Pseudomonadati</taxon>
        <taxon>Pseudomonadota</taxon>
        <taxon>Alphaproteobacteria</taxon>
        <taxon>Sphingomonadales</taxon>
        <taxon>Sphingomonadaceae</taxon>
        <taxon>Novosphingobium</taxon>
    </lineage>
</organism>
<sequence>MSGSQVRMTYHRSLKEVQSDDTLARLLSDDRQQSPFDRLAWFEALAAHCGLDPLVISAMADGEHAILALEASGPRGHLRSLANWYTFRWRPLFSRPALLEPIAAALRSRSHRITLAGVPDEEGSATALEAAFRRAGWLVRRTRCDTNHYLTVGGRRWDDYLDARPGTLRTTLKRKAGKVSTRVLTRFDAAAWADYEEIYAQSWKPQEGAPAFLRAFAEAEGAAGRLRLGIAHKSGEPDGPAIAAQLWTVESGTAYIHKLAHREADTALSPGSVLTAALMRHVIEQDGVEEVDFGTGDDGYKRDWMEASRPRYRLQMVRPLAPRNWGMLARAALRSLAAAAKRR</sequence>
<dbReference type="InterPro" id="IPR016181">
    <property type="entry name" value="Acyl_CoA_acyltransferase"/>
</dbReference>
<keyword evidence="3" id="KW-1185">Reference proteome</keyword>
<protein>
    <submittedName>
        <fullName evidence="2">GNAT family N-acetyltransferase</fullName>
    </submittedName>
</protein>
<evidence type="ECO:0000313" key="2">
    <source>
        <dbReference type="EMBL" id="MFC0204813.1"/>
    </source>
</evidence>
<evidence type="ECO:0000313" key="3">
    <source>
        <dbReference type="Proteomes" id="UP001589798"/>
    </source>
</evidence>
<dbReference type="EMBL" id="JBHLWK010000013">
    <property type="protein sequence ID" value="MFC0204813.1"/>
    <property type="molecule type" value="Genomic_DNA"/>
</dbReference>
<dbReference type="Pfam" id="PF13480">
    <property type="entry name" value="Acetyltransf_6"/>
    <property type="match status" value="1"/>
</dbReference>
<proteinExistence type="predicted"/>
<evidence type="ECO:0000259" key="1">
    <source>
        <dbReference type="Pfam" id="PF13480"/>
    </source>
</evidence>
<feature type="domain" description="BioF2-like acetyltransferase" evidence="1">
    <location>
        <begin position="175"/>
        <end position="302"/>
    </location>
</feature>
<dbReference type="SUPFAM" id="SSF55729">
    <property type="entry name" value="Acyl-CoA N-acyltransferases (Nat)"/>
    <property type="match status" value="1"/>
</dbReference>
<accession>A0ABV6CVQ7</accession>
<name>A0ABV6CVQ7_9SPHN</name>
<comment type="caution">
    <text evidence="2">The sequence shown here is derived from an EMBL/GenBank/DDBJ whole genome shotgun (WGS) entry which is preliminary data.</text>
</comment>
<dbReference type="RefSeq" id="WP_379556306.1">
    <property type="nucleotide sequence ID" value="NZ_JBHUKO010000002.1"/>
</dbReference>
<dbReference type="InterPro" id="IPR038740">
    <property type="entry name" value="BioF2-like_GNAT_dom"/>
</dbReference>
<gene>
    <name evidence="2" type="ORF">ACFFJC_11070</name>
</gene>